<protein>
    <submittedName>
        <fullName evidence="1">Uncharacterized protein</fullName>
    </submittedName>
</protein>
<comment type="caution">
    <text evidence="1">The sequence shown here is derived from an EMBL/GenBank/DDBJ whole genome shotgun (WGS) entry which is preliminary data.</text>
</comment>
<gene>
    <name evidence="1" type="ORF">F7D95_11925</name>
</gene>
<sequence>MRMKLRKINNNAILGACVIIIMLLCALSISQPLIFEKQMASREAEVKEKLMLIRSAEERYRAKHGVYTGDFAVLIKAKYLKVEDTLIPYSDGRKFSLAATTIIHKSGKQIPLMECGATYEDYLDGLNEEAIQQVTEKASDAGNFPGLKIGDITKDNDNASNW</sequence>
<proteinExistence type="predicted"/>
<accession>A0AA90UHV0</accession>
<dbReference type="EMBL" id="VZCW01000305">
    <property type="protein sequence ID" value="MQN13491.1"/>
    <property type="molecule type" value="Genomic_DNA"/>
</dbReference>
<evidence type="ECO:0000313" key="1">
    <source>
        <dbReference type="EMBL" id="MQN13491.1"/>
    </source>
</evidence>
<dbReference type="Proteomes" id="UP000442105">
    <property type="component" value="Unassembled WGS sequence"/>
</dbReference>
<name>A0AA90UHV0_9BACT</name>
<dbReference type="AlphaFoldDB" id="A0AA90UHV0"/>
<reference evidence="2" key="1">
    <citation type="submission" date="2019-09" db="EMBL/GenBank/DDBJ databases">
        <title>Distinct polysaccharide growth profiles of human intestinal Prevotella copri isolates.</title>
        <authorList>
            <person name="Fehlner-Peach H."/>
            <person name="Magnabosco C."/>
            <person name="Raghavan V."/>
            <person name="Scher J.U."/>
            <person name="Tett A."/>
            <person name="Cox L.M."/>
            <person name="Gottsegen C."/>
            <person name="Watters A."/>
            <person name="Wiltshire- Gordon J.D."/>
            <person name="Segata N."/>
            <person name="Bonneau R."/>
            <person name="Littman D.R."/>
        </authorList>
    </citation>
    <scope>NUCLEOTIDE SEQUENCE [LARGE SCALE GENOMIC DNA]</scope>
    <source>
        <strain evidence="2">iAQ1179</strain>
    </source>
</reference>
<organism evidence="1 2">
    <name type="scientific">Segatella copri</name>
    <dbReference type="NCBI Taxonomy" id="165179"/>
    <lineage>
        <taxon>Bacteria</taxon>
        <taxon>Pseudomonadati</taxon>
        <taxon>Bacteroidota</taxon>
        <taxon>Bacteroidia</taxon>
        <taxon>Bacteroidales</taxon>
        <taxon>Prevotellaceae</taxon>
        <taxon>Segatella</taxon>
    </lineage>
</organism>
<evidence type="ECO:0000313" key="2">
    <source>
        <dbReference type="Proteomes" id="UP000442105"/>
    </source>
</evidence>